<proteinExistence type="predicted"/>
<dbReference type="Gene3D" id="3.60.120.10">
    <property type="entry name" value="Anthranilate synthase"/>
    <property type="match status" value="1"/>
</dbReference>
<dbReference type="InterPro" id="IPR005801">
    <property type="entry name" value="ADC_synthase"/>
</dbReference>
<evidence type="ECO:0000259" key="4">
    <source>
        <dbReference type="Pfam" id="PF04715"/>
    </source>
</evidence>
<evidence type="ECO:0000256" key="1">
    <source>
        <dbReference type="ARBA" id="ARBA00013139"/>
    </source>
</evidence>
<organism evidence="5 6">
    <name type="scientific">gamma proteobacterium HTCC2207</name>
    <dbReference type="NCBI Taxonomy" id="314287"/>
    <lineage>
        <taxon>Bacteria</taxon>
        <taxon>Pseudomonadati</taxon>
        <taxon>Pseudomonadota</taxon>
        <taxon>Gammaproteobacteria</taxon>
        <taxon>Cellvibrionales</taxon>
        <taxon>Porticoccaceae</taxon>
        <taxon>SAR92 clade</taxon>
    </lineage>
</organism>
<dbReference type="InterPro" id="IPR006805">
    <property type="entry name" value="Anth_synth_I_N"/>
</dbReference>
<evidence type="ECO:0000313" key="5">
    <source>
        <dbReference type="EMBL" id="EAS47402.1"/>
    </source>
</evidence>
<dbReference type="OrthoDB" id="9803598at2"/>
<keyword evidence="2" id="KW-0808">Transferase</keyword>
<dbReference type="AlphaFoldDB" id="Q1YTT5"/>
<name>Q1YTT5_9GAMM</name>
<dbReference type="SUPFAM" id="SSF56322">
    <property type="entry name" value="ADC synthase"/>
    <property type="match status" value="1"/>
</dbReference>
<evidence type="ECO:0000313" key="6">
    <source>
        <dbReference type="Proteomes" id="UP000005555"/>
    </source>
</evidence>
<reference evidence="5 6" key="1">
    <citation type="submission" date="2006-03" db="EMBL/GenBank/DDBJ databases">
        <authorList>
            <person name="Giovannoni S.J."/>
            <person name="Cho J.-C."/>
            <person name="Ferriera S."/>
            <person name="Johnson J."/>
            <person name="Kravitz S."/>
            <person name="Halpern A."/>
            <person name="Remington K."/>
            <person name="Beeson K."/>
            <person name="Tran B."/>
            <person name="Rogers Y.-H."/>
            <person name="Friedman R."/>
            <person name="Venter J.C."/>
        </authorList>
    </citation>
    <scope>NUCLEOTIDE SEQUENCE [LARGE SCALE GENOMIC DNA]</scope>
    <source>
        <strain evidence="5 6">HTCC2207</strain>
    </source>
</reference>
<dbReference type="InterPro" id="IPR019999">
    <property type="entry name" value="Anth_synth_I-like"/>
</dbReference>
<dbReference type="PANTHER" id="PTHR11236">
    <property type="entry name" value="AMINOBENZOATE/ANTHRANILATE SYNTHASE"/>
    <property type="match status" value="1"/>
</dbReference>
<evidence type="ECO:0000259" key="3">
    <source>
        <dbReference type="Pfam" id="PF00425"/>
    </source>
</evidence>
<feature type="domain" description="Chorismate-utilising enzyme C-terminal" evidence="3">
    <location>
        <begin position="192"/>
        <end position="445"/>
    </location>
</feature>
<dbReference type="EC" id="2.6.1.85" evidence="1"/>
<dbReference type="PRINTS" id="PR00095">
    <property type="entry name" value="ANTSNTHASEI"/>
</dbReference>
<dbReference type="NCBIfam" id="TIGR00553">
    <property type="entry name" value="pabB"/>
    <property type="match status" value="1"/>
</dbReference>
<dbReference type="PANTHER" id="PTHR11236:SF50">
    <property type="entry name" value="AMINODEOXYCHORISMATE SYNTHASE COMPONENT 1"/>
    <property type="match status" value="1"/>
</dbReference>
<dbReference type="Pfam" id="PF00425">
    <property type="entry name" value="Chorismate_bind"/>
    <property type="match status" value="1"/>
</dbReference>
<gene>
    <name evidence="5" type="ORF">GB2207_01322</name>
</gene>
<dbReference type="InterPro" id="IPR015890">
    <property type="entry name" value="Chorismate_C"/>
</dbReference>
<dbReference type="Proteomes" id="UP000005555">
    <property type="component" value="Unassembled WGS sequence"/>
</dbReference>
<keyword evidence="6" id="KW-1185">Reference proteome</keyword>
<dbReference type="HOGENOM" id="CLU_006493_7_2_6"/>
<dbReference type="GO" id="GO:0046820">
    <property type="term" value="F:4-amino-4-deoxychorismate synthase activity"/>
    <property type="evidence" value="ECO:0007669"/>
    <property type="project" value="UniProtKB-EC"/>
</dbReference>
<comment type="caution">
    <text evidence="5">The sequence shown here is derived from an EMBL/GenBank/DDBJ whole genome shotgun (WGS) entry which is preliminary data.</text>
</comment>
<accession>Q1YTT5</accession>
<dbReference type="Pfam" id="PF04715">
    <property type="entry name" value="Anth_synt_I_N"/>
    <property type="match status" value="1"/>
</dbReference>
<dbReference type="EMBL" id="AAPI01000002">
    <property type="protein sequence ID" value="EAS47402.1"/>
    <property type="molecule type" value="Genomic_DNA"/>
</dbReference>
<dbReference type="eggNOG" id="COG0147">
    <property type="taxonomic scope" value="Bacteria"/>
</dbReference>
<dbReference type="InterPro" id="IPR005802">
    <property type="entry name" value="ADC_synth_comp_1"/>
</dbReference>
<dbReference type="GO" id="GO:0009396">
    <property type="term" value="P:folic acid-containing compound biosynthetic process"/>
    <property type="evidence" value="ECO:0007669"/>
    <property type="project" value="InterPro"/>
</dbReference>
<dbReference type="GO" id="GO:0000162">
    <property type="term" value="P:L-tryptophan biosynthetic process"/>
    <property type="evidence" value="ECO:0007669"/>
    <property type="project" value="TreeGrafter"/>
</dbReference>
<evidence type="ECO:0000256" key="2">
    <source>
        <dbReference type="ARBA" id="ARBA00022679"/>
    </source>
</evidence>
<feature type="domain" description="Anthranilate synthase component I N-terminal" evidence="4">
    <location>
        <begin position="16"/>
        <end position="147"/>
    </location>
</feature>
<dbReference type="STRING" id="314287.GB2207_01322"/>
<protein>
    <recommendedName>
        <fullName evidence="1">aminodeoxychorismate synthase</fullName>
        <ecNumber evidence="1">2.6.1.85</ecNumber>
    </recommendedName>
</protein>
<sequence>MPTLSIQEIPYQTSSESLFAAVRDLPDAVWLDSGTPHSIQGRFDIISACPDGIVETQGAISTIVDQHGSRSSEEDPFTLAEQLLEPLVDQTISSDYPFVGGLIGYFGYDLGRRLIDIPNTAAQITKLPDMRVGRFLWALVVDHQEQRSELIFHAKCSEELRALIRSRLSDLKGKESTDKFTLRQKFAATLSESEYKEAIRAIKRYIDSGDCYQTNFTQHFSAQFSGDLWPAYLALREAVGSPYSAFWQWRDQALLCVSPERFIRLKDKHAETKPIKGTIKRGSDPKQDQQRAEQLVASTKDRAENLMIVDLLRNDLSRNSEPGSIRVPKLFELESFANVHHLVSTVTGVLAQNSTPLDMLRDSFPGGSITGAPKKRAMEIIEQLEPVRRSVYCGSIGYISANQNMDSNIAIRTLIADGDKLHCWGGGGIVADSEDSQEYQESIDKIKALLEALERFI</sequence>